<proteinExistence type="predicted"/>
<gene>
    <name evidence="1" type="ORF">J2T57_001733</name>
</gene>
<accession>A0AAE3KBG0</accession>
<name>A0AAE3KBG0_9GAMM</name>
<dbReference type="InterPro" id="IPR058915">
    <property type="entry name" value="AcrVA2-like"/>
</dbReference>
<dbReference type="Pfam" id="PF26125">
    <property type="entry name" value="AcrVA2-like"/>
    <property type="match status" value="1"/>
</dbReference>
<evidence type="ECO:0000313" key="1">
    <source>
        <dbReference type="EMBL" id="MCP1674631.1"/>
    </source>
</evidence>
<keyword evidence="2" id="KW-1185">Reference proteome</keyword>
<comment type="caution">
    <text evidence="1">The sequence shown here is derived from an EMBL/GenBank/DDBJ whole genome shotgun (WGS) entry which is preliminary data.</text>
</comment>
<evidence type="ECO:0000313" key="2">
    <source>
        <dbReference type="Proteomes" id="UP001205843"/>
    </source>
</evidence>
<reference evidence="1" key="1">
    <citation type="submission" date="2022-03" db="EMBL/GenBank/DDBJ databases">
        <title>Genomic Encyclopedia of Type Strains, Phase III (KMG-III): the genomes of soil and plant-associated and newly described type strains.</title>
        <authorList>
            <person name="Whitman W."/>
        </authorList>
    </citation>
    <scope>NUCLEOTIDE SEQUENCE</scope>
    <source>
        <strain evidence="1">ANL 6-2</strain>
    </source>
</reference>
<dbReference type="EMBL" id="JALJXV010000003">
    <property type="protein sequence ID" value="MCP1674631.1"/>
    <property type="molecule type" value="Genomic_DNA"/>
</dbReference>
<dbReference type="Proteomes" id="UP001205843">
    <property type="component" value="Unassembled WGS sequence"/>
</dbReference>
<organism evidence="1 2">
    <name type="scientific">Natronocella acetinitrilica</name>
    <dbReference type="NCBI Taxonomy" id="414046"/>
    <lineage>
        <taxon>Bacteria</taxon>
        <taxon>Pseudomonadati</taxon>
        <taxon>Pseudomonadota</taxon>
        <taxon>Gammaproteobacteria</taxon>
        <taxon>Chromatiales</taxon>
        <taxon>Ectothiorhodospiraceae</taxon>
        <taxon>Natronocella</taxon>
    </lineage>
</organism>
<protein>
    <submittedName>
        <fullName evidence="1">Uncharacterized protein</fullName>
    </submittedName>
</protein>
<sequence>MHDERLFALPHPRRFALMNYLPMLLEVGKSLAIDFGPLLHDPGAGYHDAVCALEDNPGFRRFARDMDRSPGGARFGALKSEMMAARFAALPGSLFQTTDALEALLGETRLPEDIPCGVLRSPYPCLFIEFGETRNSPLQVMNPISGAHVLEGVYVMEDAVSVRLGDNIPGWMNGLAAEGEVLRVINLDFIGSPLGKENLADDAHQVMTLYLPDDEEPLSAAFDRCVSSAWSHGGGTRGAAERIDEQCFRACLWHLACALLYIQSSEVRREWLPEESEARAALGRLGAKKRARAERRLPRLYDRVRVGPQALPPELVGGGGGGAVRPHWRRGHFRHQRVGPGREKREVRYIAPTLVRADRISDTPPPTKPYSVR</sequence>
<dbReference type="AlphaFoldDB" id="A0AAE3KBG0"/>